<dbReference type="PANTHER" id="PTHR34934:SF1">
    <property type="entry name" value="FLAVIN-DEPENDENT THYMIDYLATE SYNTHASE"/>
    <property type="match status" value="1"/>
</dbReference>
<dbReference type="InterPro" id="IPR003669">
    <property type="entry name" value="Thymidylate_synthase_ThyX"/>
</dbReference>
<dbReference type="GO" id="GO:0050660">
    <property type="term" value="F:flavin adenine dinucleotide binding"/>
    <property type="evidence" value="ECO:0007669"/>
    <property type="project" value="UniProtKB-UniRule"/>
</dbReference>
<dbReference type="RefSeq" id="WP_121013001.1">
    <property type="nucleotide sequence ID" value="NZ_RCCJ01000001.1"/>
</dbReference>
<dbReference type="SUPFAM" id="SSF69796">
    <property type="entry name" value="Thymidylate synthase-complementing protein Thy1"/>
    <property type="match status" value="1"/>
</dbReference>
<accession>A0A497XRG3</accession>
<dbReference type="GO" id="GO:0050797">
    <property type="term" value="F:thymidylate synthase (FAD) activity"/>
    <property type="evidence" value="ECO:0007669"/>
    <property type="project" value="UniProtKB-UniRule"/>
</dbReference>
<dbReference type="Proteomes" id="UP000267841">
    <property type="component" value="Unassembled WGS sequence"/>
</dbReference>
<dbReference type="PROSITE" id="PS51331">
    <property type="entry name" value="THYX"/>
    <property type="match status" value="1"/>
</dbReference>
<dbReference type="EMBL" id="RCCJ01000001">
    <property type="protein sequence ID" value="RLJ71546.1"/>
    <property type="molecule type" value="Genomic_DNA"/>
</dbReference>
<organism evidence="2 3">
    <name type="scientific">Hydrogenivirga caldilitoris</name>
    <dbReference type="NCBI Taxonomy" id="246264"/>
    <lineage>
        <taxon>Bacteria</taxon>
        <taxon>Pseudomonadati</taxon>
        <taxon>Aquificota</taxon>
        <taxon>Aquificia</taxon>
        <taxon>Aquificales</taxon>
        <taxon>Aquificaceae</taxon>
        <taxon>Hydrogenivirga</taxon>
    </lineage>
</organism>
<reference evidence="2 3" key="1">
    <citation type="submission" date="2018-10" db="EMBL/GenBank/DDBJ databases">
        <title>Genomic Encyclopedia of Archaeal and Bacterial Type Strains, Phase II (KMG-II): from individual species to whole genera.</title>
        <authorList>
            <person name="Goeker M."/>
        </authorList>
    </citation>
    <scope>NUCLEOTIDE SEQUENCE [LARGE SCALE GENOMIC DNA]</scope>
    <source>
        <strain evidence="2 3">DSM 16510</strain>
    </source>
</reference>
<dbReference type="GO" id="GO:0004799">
    <property type="term" value="F:thymidylate synthase activity"/>
    <property type="evidence" value="ECO:0007669"/>
    <property type="project" value="TreeGrafter"/>
</dbReference>
<protein>
    <recommendedName>
        <fullName evidence="1">FAD-dependent thymidylate synthase</fullName>
        <ecNumber evidence="1">2.1.1.148</ecNumber>
    </recommendedName>
</protein>
<dbReference type="PANTHER" id="PTHR34934">
    <property type="entry name" value="FLAVIN-DEPENDENT THYMIDYLATE SYNTHASE"/>
    <property type="match status" value="1"/>
</dbReference>
<evidence type="ECO:0000313" key="3">
    <source>
        <dbReference type="Proteomes" id="UP000267841"/>
    </source>
</evidence>
<dbReference type="EC" id="2.1.1.148" evidence="1"/>
<dbReference type="OrthoDB" id="9780625at2"/>
<gene>
    <name evidence="2" type="ORF">BCF55_1849</name>
</gene>
<dbReference type="GO" id="GO:0006231">
    <property type="term" value="P:dTMP biosynthetic process"/>
    <property type="evidence" value="ECO:0007669"/>
    <property type="project" value="UniProtKB-UniRule"/>
</dbReference>
<dbReference type="AlphaFoldDB" id="A0A497XRG3"/>
<name>A0A497XRG3_9AQUI</name>
<dbReference type="InterPro" id="IPR036098">
    <property type="entry name" value="Thymidylate_synthase_ThyX_sf"/>
</dbReference>
<dbReference type="CDD" id="cd20175">
    <property type="entry name" value="ThyX"/>
    <property type="match status" value="1"/>
</dbReference>
<evidence type="ECO:0000256" key="1">
    <source>
        <dbReference type="NCBIfam" id="TIGR02170"/>
    </source>
</evidence>
<dbReference type="GO" id="GO:0070402">
    <property type="term" value="F:NADPH binding"/>
    <property type="evidence" value="ECO:0007669"/>
    <property type="project" value="TreeGrafter"/>
</dbReference>
<sequence length="317" mass="37589">MEVFLMGSDQRSVRCARVSFGKDEKTDPERDKKLIRFLFKHRHASPFEHNIIAFKAEKREWLELVQSIDNPTIQIYYSGGFVWTNLRNAINAMEFLPKDLFEKLKEHFPTTWTVVETGGDIDDTELINTPYSTDRVFLQEKKETSSGWIGLVDKLELGTEMDYYTFIVECPLFVARQWHRHRFGSYNEVSRRYTAYDIRFYIPEVLRKQAKSNKQASIDEPVEEPFQSEFLKEIKRLIDESYTLYEKMTEKEVAKELARGILPQFMKTRYYWTVPRVSLDNFITLRTHEGAQKEIREFAQAIKELVGYKGTDRKNRL</sequence>
<dbReference type="NCBIfam" id="TIGR02170">
    <property type="entry name" value="thyX"/>
    <property type="match status" value="1"/>
</dbReference>
<keyword evidence="3" id="KW-1185">Reference proteome</keyword>
<dbReference type="Pfam" id="PF02511">
    <property type="entry name" value="Thy1"/>
    <property type="match status" value="2"/>
</dbReference>
<proteinExistence type="predicted"/>
<evidence type="ECO:0000313" key="2">
    <source>
        <dbReference type="EMBL" id="RLJ71546.1"/>
    </source>
</evidence>
<dbReference type="Gene3D" id="3.30.1360.170">
    <property type="match status" value="2"/>
</dbReference>
<comment type="caution">
    <text evidence="2">The sequence shown here is derived from an EMBL/GenBank/DDBJ whole genome shotgun (WGS) entry which is preliminary data.</text>
</comment>